<keyword evidence="3 12" id="KW-0698">rRNA processing</keyword>
<feature type="binding site" evidence="16">
    <location>
        <position position="106"/>
    </location>
    <ligand>
        <name>Zn(2+)</name>
        <dbReference type="ChEBI" id="CHEBI:29105"/>
        <label>1</label>
        <note>catalytic</note>
    </ligand>
</feature>
<name>A7GRC7_BACCN</name>
<keyword evidence="10 12" id="KW-0694">RNA-binding</keyword>
<evidence type="ECO:0000256" key="4">
    <source>
        <dbReference type="ARBA" id="ARBA00022722"/>
    </source>
</evidence>
<dbReference type="SUPFAM" id="SSF56281">
    <property type="entry name" value="Metallo-hydrolase/oxidoreductase"/>
    <property type="match status" value="1"/>
</dbReference>
<dbReference type="GO" id="GO:0004521">
    <property type="term" value="F:RNA endonuclease activity"/>
    <property type="evidence" value="ECO:0007669"/>
    <property type="project" value="UniProtKB-UniRule"/>
</dbReference>
<dbReference type="InterPro" id="IPR001587">
    <property type="entry name" value="RNase_J_CS"/>
</dbReference>
<evidence type="ECO:0000256" key="5">
    <source>
        <dbReference type="ARBA" id="ARBA00022723"/>
    </source>
</evidence>
<keyword evidence="8 16" id="KW-0862">Zinc</keyword>
<organism evidence="18 19">
    <name type="scientific">Bacillus cytotoxicus (strain DSM 22905 / CIP 110041 / 391-98 / NVH 391-98)</name>
    <dbReference type="NCBI Taxonomy" id="315749"/>
    <lineage>
        <taxon>Bacteria</taxon>
        <taxon>Bacillati</taxon>
        <taxon>Bacillota</taxon>
        <taxon>Bacilli</taxon>
        <taxon>Bacillales</taxon>
        <taxon>Bacillaceae</taxon>
        <taxon>Bacillus</taxon>
        <taxon>Bacillus cereus group</taxon>
    </lineage>
</organism>
<keyword evidence="19" id="KW-1185">Reference proteome</keyword>
<evidence type="ECO:0000256" key="15">
    <source>
        <dbReference type="PIRSR" id="PIRSR004803-2"/>
    </source>
</evidence>
<comment type="subunit">
    <text evidence="11">Unclear whether it forms homodimers or belongs to a larger complex. According to probably does not form homodimers, while shows homodimer formation. Both reports show RNase J1 and J2 interaction, probably as a heterotetramer shows it is a component of a possible RNA degradosome complex composed of rny, rnjA, rnjB, pnp, pfkA and eno, while finds no evidence of an RNA degradosome complex.</text>
</comment>
<evidence type="ECO:0000313" key="19">
    <source>
        <dbReference type="Proteomes" id="UP000002300"/>
    </source>
</evidence>
<keyword evidence="9 12" id="KW-0269">Exonuclease</keyword>
<dbReference type="InterPro" id="IPR041636">
    <property type="entry name" value="RNase_J_C"/>
</dbReference>
<dbReference type="SMART" id="SM00849">
    <property type="entry name" value="Lactamase_B"/>
    <property type="match status" value="1"/>
</dbReference>
<dbReference type="PROSITE" id="PS01292">
    <property type="entry name" value="UPF0036"/>
    <property type="match status" value="1"/>
</dbReference>
<dbReference type="Proteomes" id="UP000002300">
    <property type="component" value="Chromosome"/>
</dbReference>
<dbReference type="Gene3D" id="3.40.50.10710">
    <property type="entry name" value="Metallo-hydrolase/oxidoreductase"/>
    <property type="match status" value="1"/>
</dbReference>
<feature type="binding site" evidence="15">
    <location>
        <begin position="260"/>
        <end position="262"/>
    </location>
    <ligand>
        <name>substrate</name>
    </ligand>
</feature>
<dbReference type="GO" id="GO:0004534">
    <property type="term" value="F:5'-3' RNA exonuclease activity"/>
    <property type="evidence" value="ECO:0007669"/>
    <property type="project" value="UniProtKB-UniRule"/>
</dbReference>
<dbReference type="AlphaFoldDB" id="A7GRC7"/>
<dbReference type="Pfam" id="PF07521">
    <property type="entry name" value="RMMBL"/>
    <property type="match status" value="1"/>
</dbReference>
<evidence type="ECO:0000256" key="13">
    <source>
        <dbReference type="PIRNR" id="PIRNR004803"/>
    </source>
</evidence>
<dbReference type="InterPro" id="IPR030854">
    <property type="entry name" value="RNase_J_bac"/>
</dbReference>
<feature type="binding site" evidence="16">
    <location>
        <position position="103"/>
    </location>
    <ligand>
        <name>Zn(2+)</name>
        <dbReference type="ChEBI" id="CHEBI:29105"/>
        <label>1</label>
        <note>catalytic</note>
    </ligand>
</feature>
<dbReference type="GO" id="GO:0006364">
    <property type="term" value="P:rRNA processing"/>
    <property type="evidence" value="ECO:0007669"/>
    <property type="project" value="UniProtKB-UniRule"/>
</dbReference>
<proteinExistence type="inferred from homology"/>
<dbReference type="NCBIfam" id="TIGR00649">
    <property type="entry name" value="MG423"/>
    <property type="match status" value="1"/>
</dbReference>
<gene>
    <name evidence="12" type="primary">rnj</name>
    <name evidence="18" type="ordered locus">Bcer98_2449</name>
</gene>
<comment type="subcellular location">
    <subcellularLocation>
        <location evidence="1 12 13">Cytoplasm</location>
    </subcellularLocation>
</comment>
<feature type="binding site" evidence="16">
    <location>
        <position position="78"/>
    </location>
    <ligand>
        <name>Zn(2+)</name>
        <dbReference type="ChEBI" id="CHEBI:29105"/>
        <label>2</label>
        <note>catalytic</note>
    </ligand>
</feature>
<dbReference type="EC" id="3.1.-.-" evidence="12 13"/>
<dbReference type="InterPro" id="IPR036866">
    <property type="entry name" value="RibonucZ/Hydroxyglut_hydro"/>
</dbReference>
<dbReference type="HAMAP" id="MF_01491">
    <property type="entry name" value="RNase_J_bact"/>
    <property type="match status" value="1"/>
</dbReference>
<feature type="binding site" evidence="16">
    <location>
        <position position="418"/>
    </location>
    <ligand>
        <name>Zn(2+)</name>
        <dbReference type="ChEBI" id="CHEBI:29105"/>
        <label>1</label>
        <note>catalytic</note>
    </ligand>
</feature>
<feature type="binding site" evidence="16">
    <location>
        <position position="191"/>
    </location>
    <ligand>
        <name>Zn(2+)</name>
        <dbReference type="ChEBI" id="CHEBI:29105"/>
        <label>1</label>
        <note>catalytic</note>
    </ligand>
</feature>
<dbReference type="STRING" id="315749.Bcer98_2449"/>
<dbReference type="Pfam" id="PF00753">
    <property type="entry name" value="Lactamase_B"/>
    <property type="match status" value="1"/>
</dbReference>
<feature type="binding site" evidence="16">
    <location>
        <position position="169"/>
    </location>
    <ligand>
        <name>Zn(2+)</name>
        <dbReference type="ChEBI" id="CHEBI:29105"/>
        <label>1</label>
        <note>catalytic</note>
    </ligand>
</feature>
<comment type="similarity">
    <text evidence="12 13">Belongs to the metallo-beta-lactamase superfamily. RNA-metabolizing metallo-beta-lactamase-like family. Bacterial RNase J subfamily.</text>
</comment>
<evidence type="ECO:0000256" key="2">
    <source>
        <dbReference type="ARBA" id="ARBA00022490"/>
    </source>
</evidence>
<feature type="active site" description="Proton donor" evidence="14">
    <location>
        <position position="223"/>
    </location>
</feature>
<evidence type="ECO:0000256" key="7">
    <source>
        <dbReference type="ARBA" id="ARBA00022801"/>
    </source>
</evidence>
<feature type="binding site" evidence="12 15">
    <location>
        <begin position="392"/>
        <end position="396"/>
    </location>
    <ligand>
        <name>substrate</name>
    </ligand>
</feature>
<dbReference type="GO" id="GO:0005737">
    <property type="term" value="C:cytoplasm"/>
    <property type="evidence" value="ECO:0007669"/>
    <property type="project" value="UniProtKB-SubCell"/>
</dbReference>
<dbReference type="GO" id="GO:0008270">
    <property type="term" value="F:zinc ion binding"/>
    <property type="evidence" value="ECO:0007669"/>
    <property type="project" value="InterPro"/>
</dbReference>
<dbReference type="KEGG" id="bcy:Bcer98_2449"/>
<keyword evidence="4 12" id="KW-0540">Nuclease</keyword>
<comment type="function">
    <text evidence="12">An RNase that has 5'-3' exonuclease and possibly endonuclease activity. Involved in maturation of rRNA and in some organisms also mRNA maturation and/or decay.</text>
</comment>
<dbReference type="PIRSF" id="PIRSF004803">
    <property type="entry name" value="RnjA"/>
    <property type="match status" value="1"/>
</dbReference>
<reference evidence="18 19" key="1">
    <citation type="journal article" date="2008" name="Chem. Biol. Interact.">
        <title>Extending the Bacillus cereus group genomics to putative food-borne pathogens of different toxicity.</title>
        <authorList>
            <person name="Lapidus A."/>
            <person name="Goltsman E."/>
            <person name="Auger S."/>
            <person name="Galleron N."/>
            <person name="Segurens B."/>
            <person name="Dossat C."/>
            <person name="Land M.L."/>
            <person name="Broussolle V."/>
            <person name="Brillard J."/>
            <person name="Guinebretiere M.H."/>
            <person name="Sanchis V."/>
            <person name="Nguen-The C."/>
            <person name="Lereclus D."/>
            <person name="Richardson P."/>
            <person name="Wincker P."/>
            <person name="Weissenbach J."/>
            <person name="Ehrlich S.D."/>
            <person name="Sorokin A."/>
        </authorList>
    </citation>
    <scope>NUCLEOTIDE SEQUENCE [LARGE SCALE GENOMIC DNA]</scope>
    <source>
        <strain evidence="19">DSM 22905 / CIP 110041 / 391-98 / NVH 391-98</strain>
    </source>
</reference>
<keyword evidence="7 12" id="KW-0378">Hydrolase</keyword>
<dbReference type="Gene3D" id="3.60.15.10">
    <property type="entry name" value="Ribonuclease Z/Hydroxyacylglutathione hydrolase-like"/>
    <property type="match status" value="1"/>
</dbReference>
<evidence type="ECO:0000256" key="16">
    <source>
        <dbReference type="PIRSR" id="PIRSR004803-3"/>
    </source>
</evidence>
<feature type="binding site" evidence="16">
    <location>
        <position position="105"/>
    </location>
    <ligand>
        <name>Zn(2+)</name>
        <dbReference type="ChEBI" id="CHEBI:29105"/>
        <label>1</label>
        <note>catalytic</note>
    </ligand>
</feature>
<dbReference type="CDD" id="cd07714">
    <property type="entry name" value="RNaseJ_MBL-fold"/>
    <property type="match status" value="1"/>
</dbReference>
<evidence type="ECO:0000256" key="8">
    <source>
        <dbReference type="ARBA" id="ARBA00022833"/>
    </source>
</evidence>
<dbReference type="EMBL" id="CP000764">
    <property type="protein sequence ID" value="ABS22685.1"/>
    <property type="molecule type" value="Genomic_DNA"/>
</dbReference>
<comment type="cofactor">
    <cofactor evidence="16">
        <name>Ca(2+)</name>
        <dbReference type="ChEBI" id="CHEBI:29108"/>
    </cofactor>
    <text evidence="16">Binds 1 Ca(2+) cation per subunit. Seen in 1 crystal structure, it is not clear if it is physiologically important.</text>
</comment>
<keyword evidence="16" id="KW-0106">Calcium</keyword>
<dbReference type="HOGENOM" id="CLU_008727_3_1_9"/>
<evidence type="ECO:0000256" key="11">
    <source>
        <dbReference type="ARBA" id="ARBA00065702"/>
    </source>
</evidence>
<feature type="binding site" evidence="16">
    <location>
        <position position="101"/>
    </location>
    <ligand>
        <name>Zn(2+)</name>
        <dbReference type="ChEBI" id="CHEBI:29105"/>
        <label>1</label>
        <note>catalytic</note>
    </ligand>
</feature>
<dbReference type="InterPro" id="IPR055132">
    <property type="entry name" value="RNase_J_b_CASP"/>
</dbReference>
<evidence type="ECO:0000256" key="12">
    <source>
        <dbReference type="HAMAP-Rule" id="MF_01491"/>
    </source>
</evidence>
<comment type="subunit">
    <text evidence="12">Homodimer, may be a subunit of the RNA degradosome.</text>
</comment>
<evidence type="ECO:0000256" key="10">
    <source>
        <dbReference type="ARBA" id="ARBA00022884"/>
    </source>
</evidence>
<dbReference type="PANTHER" id="PTHR43694">
    <property type="entry name" value="RIBONUCLEASE J"/>
    <property type="match status" value="1"/>
</dbReference>
<protein>
    <recommendedName>
        <fullName evidence="12 13">Ribonuclease J</fullName>
        <shortName evidence="12">RNase J</shortName>
        <ecNumber evidence="12 13">3.1.-.-</ecNumber>
    </recommendedName>
</protein>
<keyword evidence="2 12" id="KW-0963">Cytoplasm</keyword>
<dbReference type="InterPro" id="IPR001279">
    <property type="entry name" value="Metallo-B-lactamas"/>
</dbReference>
<dbReference type="Pfam" id="PF17770">
    <property type="entry name" value="RNase_J_C"/>
    <property type="match status" value="1"/>
</dbReference>
<dbReference type="Pfam" id="PF22505">
    <property type="entry name" value="RNase_J_b_CASP"/>
    <property type="match status" value="1"/>
</dbReference>
<feature type="active site" description="Proton acceptor" evidence="14">
    <location>
        <position position="396"/>
    </location>
</feature>
<keyword evidence="5 13" id="KW-0479">Metal-binding</keyword>
<dbReference type="GO" id="GO:0006397">
    <property type="term" value="P:mRNA processing"/>
    <property type="evidence" value="ECO:0007669"/>
    <property type="project" value="UniProtKB-ARBA"/>
</dbReference>
<sequence>MVVVEFPWCLYNFSEISVYKIFKPGNNMKRKEIDSVKVFALGGVGEIGKNMYCVEIDSEIFIVDAGLMFPGDEMFGIDIVIPDITYLIENQERVKGLFITHGHEDHIGGIVYVMRKLSIPVYATKLTVGLIQEKLNEAGMLGRVDLKTIDSNSEVEFNTTTVSFFGTTHSIPDSVGVCFHTSKGAIVYTGDFKFDQTPIGNSGADLGKMAKIGNEGVLCLLSDSTNAERPGYTGSEKEVGMEISKVFYGAEGRIIVASFASNVHRIQQVFDAAAETGRKVAVVGRSMVKVVDIARRLGYLDVPDGMLISLQEVENFPEKKVAILTTGSQGEPMAALSRMAKQSHKQISIRKGDTVIIAASPIPGNEVSVSKIIDLLFRAGAEVVYYGERKVHVSGHGSQEELKLMLNLMKPQYFIPVHGEFRMQKAHAYLAEDVGIARENIFIVDKGDVIAFEGDEAKPAGKVQAGNVLIDGLGVGDVGNIVLRDRKMLSQDGILVVVVTLGKEEKKIISGPEIISRGFVYVRESEALIERSTDIVRTIVEQSIKEYSIEWSMLKQNIRELLGQFLYEETKRKPMILPIIMEV</sequence>
<accession>A7GRC7</accession>
<evidence type="ECO:0000256" key="9">
    <source>
        <dbReference type="ARBA" id="ARBA00022839"/>
    </source>
</evidence>
<evidence type="ECO:0000259" key="17">
    <source>
        <dbReference type="SMART" id="SM00849"/>
    </source>
</evidence>
<evidence type="ECO:0000256" key="6">
    <source>
        <dbReference type="ARBA" id="ARBA00022759"/>
    </source>
</evidence>
<feature type="binding site" evidence="16">
    <location>
        <position position="471"/>
    </location>
    <ligand>
        <name>Ca(2+)</name>
        <dbReference type="ChEBI" id="CHEBI:29108"/>
    </ligand>
</feature>
<dbReference type="InterPro" id="IPR011108">
    <property type="entry name" value="RMMBL"/>
</dbReference>
<keyword evidence="6 12" id="KW-0255">Endonuclease</keyword>
<evidence type="ECO:0000256" key="1">
    <source>
        <dbReference type="ARBA" id="ARBA00004496"/>
    </source>
</evidence>
<evidence type="ECO:0000313" key="18">
    <source>
        <dbReference type="EMBL" id="ABS22685.1"/>
    </source>
</evidence>
<dbReference type="eggNOG" id="COG0595">
    <property type="taxonomic scope" value="Bacteria"/>
</dbReference>
<feature type="binding site" evidence="16">
    <location>
        <position position="76"/>
    </location>
    <ligand>
        <name>Zn(2+)</name>
        <dbReference type="ChEBI" id="CHEBI:29105"/>
        <label>1</label>
        <note>catalytic</note>
    </ligand>
</feature>
<evidence type="ECO:0000256" key="3">
    <source>
        <dbReference type="ARBA" id="ARBA00022552"/>
    </source>
</evidence>
<evidence type="ECO:0000256" key="14">
    <source>
        <dbReference type="PIRSR" id="PIRSR004803-1"/>
    </source>
</evidence>
<dbReference type="InterPro" id="IPR004613">
    <property type="entry name" value="RNase_J"/>
</dbReference>
<comment type="cofactor">
    <cofactor evidence="13 16">
        <name>Zn(2+)</name>
        <dbReference type="ChEBI" id="CHEBI:29105"/>
    </cofactor>
    <text evidence="13 16">Binds 2 Zn(2+) ions per subunit. It is not clear if Zn(2+) or Mg(2+) is physiologically important.</text>
</comment>
<feature type="domain" description="Metallo-beta-lactamase" evidence="17">
    <location>
        <begin position="48"/>
        <end position="243"/>
    </location>
</feature>
<dbReference type="PANTHER" id="PTHR43694:SF4">
    <property type="entry name" value="RIBONUCLEASE J 2"/>
    <property type="match status" value="1"/>
</dbReference>
<dbReference type="InterPro" id="IPR042173">
    <property type="entry name" value="RNase_J_2"/>
</dbReference>
<dbReference type="Gene3D" id="3.10.20.580">
    <property type="match status" value="1"/>
</dbReference>
<dbReference type="GO" id="GO:0003723">
    <property type="term" value="F:RNA binding"/>
    <property type="evidence" value="ECO:0007669"/>
    <property type="project" value="UniProtKB-UniRule"/>
</dbReference>
<dbReference type="FunFam" id="3.10.20.580:FF:000001">
    <property type="entry name" value="Ribonuclease J"/>
    <property type="match status" value="1"/>
</dbReference>